<name>A0ABR5YG01_9SPHN</name>
<dbReference type="Pfam" id="PF01963">
    <property type="entry name" value="TraB_PrgY_gumN"/>
    <property type="match status" value="1"/>
</dbReference>
<dbReference type="CDD" id="cd14789">
    <property type="entry name" value="Tiki"/>
    <property type="match status" value="1"/>
</dbReference>
<reference evidence="3" key="1">
    <citation type="submission" date="2016-01" db="EMBL/GenBank/DDBJ databases">
        <title>Draft genome of Chromobacterium sp. F49.</title>
        <authorList>
            <person name="Hong K.W."/>
        </authorList>
    </citation>
    <scope>NUCLEOTIDE SEQUENCE [LARGE SCALE GENOMIC DNA]</scope>
    <source>
        <strain evidence="3">CN3</strain>
    </source>
</reference>
<feature type="chain" id="PRO_5046186009" evidence="1">
    <location>
        <begin position="22"/>
        <end position="310"/>
    </location>
</feature>
<comment type="caution">
    <text evidence="2">The sequence shown here is derived from an EMBL/GenBank/DDBJ whole genome shotgun (WGS) entry which is preliminary data.</text>
</comment>
<evidence type="ECO:0000313" key="2">
    <source>
        <dbReference type="EMBL" id="KZE17825.1"/>
    </source>
</evidence>
<protein>
    <submittedName>
        <fullName evidence="2">Polysaccharide biosynthesis protein GumN</fullName>
    </submittedName>
</protein>
<evidence type="ECO:0000313" key="3">
    <source>
        <dbReference type="Proteomes" id="UP000076609"/>
    </source>
</evidence>
<keyword evidence="3" id="KW-1185">Reference proteome</keyword>
<dbReference type="PANTHER" id="PTHR40590">
    <property type="entry name" value="CYTOPLASMIC PROTEIN-RELATED"/>
    <property type="match status" value="1"/>
</dbReference>
<evidence type="ECO:0000256" key="1">
    <source>
        <dbReference type="SAM" id="SignalP"/>
    </source>
</evidence>
<organism evidence="2 3">
    <name type="scientific">Sphingomonas hankookensis</name>
    <dbReference type="NCBI Taxonomy" id="563996"/>
    <lineage>
        <taxon>Bacteria</taxon>
        <taxon>Pseudomonadati</taxon>
        <taxon>Pseudomonadota</taxon>
        <taxon>Alphaproteobacteria</taxon>
        <taxon>Sphingomonadales</taxon>
        <taxon>Sphingomonadaceae</taxon>
        <taxon>Sphingomonas</taxon>
    </lineage>
</organism>
<gene>
    <name evidence="2" type="ORF">AVT10_10990</name>
</gene>
<proteinExistence type="predicted"/>
<dbReference type="EMBL" id="LQQO01000005">
    <property type="protein sequence ID" value="KZE17825.1"/>
    <property type="molecule type" value="Genomic_DNA"/>
</dbReference>
<sequence>METMMSSILLRFAAAFSLLTAAPVWGQAAPKPTTPIADLPAGEADPALWVVKDKDTTIYLFGTIHVLKPGLSWFDEAVRSAFDKSNEVVLEIPMPTQEQAQAAVMKSAVNVTGPKLSEKLPEAERPAYAKAVADAGLPAGALEQLDPWFAASTLTLVTLQKQGYDPASGAEQAISQAAKAAGKPVTGLETLEQQFGFFDSLSDAAQVTFLTETIKELPTAGQSIDKMVDQWRRGDPDALAATMNEEMTVSPELKRVLLTDRNARWAKWIEERMKRPGTVFVAVGAGHLAGSGSVQDALKRYKLRATRVKY</sequence>
<feature type="signal peptide" evidence="1">
    <location>
        <begin position="1"/>
        <end position="21"/>
    </location>
</feature>
<dbReference type="PANTHER" id="PTHR40590:SF1">
    <property type="entry name" value="CYTOPLASMIC PROTEIN"/>
    <property type="match status" value="1"/>
</dbReference>
<dbReference type="InterPro" id="IPR047111">
    <property type="entry name" value="YbaP-like"/>
</dbReference>
<dbReference type="InterPro" id="IPR002816">
    <property type="entry name" value="TraB/PrgY/GumN_fam"/>
</dbReference>
<dbReference type="Proteomes" id="UP000076609">
    <property type="component" value="Unassembled WGS sequence"/>
</dbReference>
<keyword evidence="1" id="KW-0732">Signal</keyword>
<accession>A0ABR5YG01</accession>